<accession>A0A1I6QHY1</accession>
<evidence type="ECO:0000313" key="2">
    <source>
        <dbReference type="EMBL" id="SFS52097.1"/>
    </source>
</evidence>
<keyword evidence="1" id="KW-0472">Membrane</keyword>
<dbReference type="AlphaFoldDB" id="A0A1I6QHY1"/>
<sequence>MAELGHRVVPYLYAALVAVAFACWARPATDAGYKVLFLAGFATLCGLWLIIRLIATRLR</sequence>
<evidence type="ECO:0000256" key="1">
    <source>
        <dbReference type="SAM" id="Phobius"/>
    </source>
</evidence>
<protein>
    <submittedName>
        <fullName evidence="2">Uncharacterized protein</fullName>
    </submittedName>
</protein>
<name>A0A1I6QHY1_9RHOB</name>
<evidence type="ECO:0000313" key="3">
    <source>
        <dbReference type="Proteomes" id="UP000199392"/>
    </source>
</evidence>
<keyword evidence="3" id="KW-1185">Reference proteome</keyword>
<proteinExistence type="predicted"/>
<keyword evidence="1" id="KW-1133">Transmembrane helix</keyword>
<keyword evidence="1" id="KW-0812">Transmembrane</keyword>
<dbReference type="EMBL" id="FOZW01000002">
    <property type="protein sequence ID" value="SFS52097.1"/>
    <property type="molecule type" value="Genomic_DNA"/>
</dbReference>
<gene>
    <name evidence="2" type="ORF">SAMN04488050_10287</name>
</gene>
<organism evidence="2 3">
    <name type="scientific">Alloyangia pacifica</name>
    <dbReference type="NCBI Taxonomy" id="311180"/>
    <lineage>
        <taxon>Bacteria</taxon>
        <taxon>Pseudomonadati</taxon>
        <taxon>Pseudomonadota</taxon>
        <taxon>Alphaproteobacteria</taxon>
        <taxon>Rhodobacterales</taxon>
        <taxon>Roseobacteraceae</taxon>
        <taxon>Alloyangia</taxon>
    </lineage>
</organism>
<dbReference type="Proteomes" id="UP000199392">
    <property type="component" value="Unassembled WGS sequence"/>
</dbReference>
<feature type="transmembrane region" description="Helical" evidence="1">
    <location>
        <begin position="12"/>
        <end position="29"/>
    </location>
</feature>
<dbReference type="RefSeq" id="WP_092419138.1">
    <property type="nucleotide sequence ID" value="NZ_FNCL01000001.1"/>
</dbReference>
<feature type="transmembrane region" description="Helical" evidence="1">
    <location>
        <begin position="35"/>
        <end position="55"/>
    </location>
</feature>
<dbReference type="PROSITE" id="PS51257">
    <property type="entry name" value="PROKAR_LIPOPROTEIN"/>
    <property type="match status" value="1"/>
</dbReference>
<reference evidence="3" key="1">
    <citation type="submission" date="2016-10" db="EMBL/GenBank/DDBJ databases">
        <authorList>
            <person name="Varghese N."/>
            <person name="Submissions S."/>
        </authorList>
    </citation>
    <scope>NUCLEOTIDE SEQUENCE [LARGE SCALE GENOMIC DNA]</scope>
    <source>
        <strain evidence="3">DSM 26894</strain>
    </source>
</reference>
<dbReference type="STRING" id="311180.SAMN04488050_10287"/>